<organism evidence="8">
    <name type="scientific">Percolomonas cosmopolitus</name>
    <dbReference type="NCBI Taxonomy" id="63605"/>
    <lineage>
        <taxon>Eukaryota</taxon>
        <taxon>Discoba</taxon>
        <taxon>Heterolobosea</taxon>
        <taxon>Tetramitia</taxon>
        <taxon>Eutetramitia</taxon>
        <taxon>Percolomonadidae</taxon>
        <taxon>Percolomonas</taxon>
    </lineage>
</organism>
<accession>A0A7S1KNY6</accession>
<feature type="compositionally biased region" description="Low complexity" evidence="5">
    <location>
        <begin position="142"/>
        <end position="161"/>
    </location>
</feature>
<dbReference type="InterPro" id="IPR036020">
    <property type="entry name" value="WW_dom_sf"/>
</dbReference>
<dbReference type="Pfam" id="PF13445">
    <property type="entry name" value="zf-RING_UBOX"/>
    <property type="match status" value="1"/>
</dbReference>
<evidence type="ECO:0000256" key="3">
    <source>
        <dbReference type="ARBA" id="ARBA00022833"/>
    </source>
</evidence>
<dbReference type="GO" id="GO:0003723">
    <property type="term" value="F:RNA binding"/>
    <property type="evidence" value="ECO:0007669"/>
    <property type="project" value="InterPro"/>
</dbReference>
<feature type="domain" description="RING-type" evidence="7">
    <location>
        <begin position="222"/>
        <end position="265"/>
    </location>
</feature>
<feature type="region of interest" description="Disordered" evidence="5">
    <location>
        <begin position="318"/>
        <end position="349"/>
    </location>
</feature>
<dbReference type="Gene3D" id="2.20.70.10">
    <property type="match status" value="1"/>
</dbReference>
<dbReference type="InterPro" id="IPR036339">
    <property type="entry name" value="PUB-like_dom_sf"/>
</dbReference>
<name>A0A7S1KNY6_9EUKA</name>
<dbReference type="Pfam" id="PF00397">
    <property type="entry name" value="WW"/>
    <property type="match status" value="1"/>
</dbReference>
<evidence type="ECO:0000256" key="4">
    <source>
        <dbReference type="PROSITE-ProRule" id="PRU00175"/>
    </source>
</evidence>
<feature type="domain" description="WW" evidence="6">
    <location>
        <begin position="555"/>
        <end position="589"/>
    </location>
</feature>
<evidence type="ECO:0000259" key="6">
    <source>
        <dbReference type="PROSITE" id="PS50020"/>
    </source>
</evidence>
<feature type="region of interest" description="Disordered" evidence="5">
    <location>
        <begin position="142"/>
        <end position="177"/>
    </location>
</feature>
<feature type="region of interest" description="Disordered" evidence="5">
    <location>
        <begin position="507"/>
        <end position="567"/>
    </location>
</feature>
<evidence type="ECO:0000256" key="2">
    <source>
        <dbReference type="ARBA" id="ARBA00022771"/>
    </source>
</evidence>
<dbReference type="PROSITE" id="PS50020">
    <property type="entry name" value="WW_DOMAIN_2"/>
    <property type="match status" value="1"/>
</dbReference>
<feature type="compositionally biased region" description="Low complexity" evidence="5">
    <location>
        <begin position="337"/>
        <end position="349"/>
    </location>
</feature>
<dbReference type="InterPro" id="IPR001202">
    <property type="entry name" value="WW_dom"/>
</dbReference>
<evidence type="ECO:0008006" key="9">
    <source>
        <dbReference type="Google" id="ProtNLM"/>
    </source>
</evidence>
<keyword evidence="1" id="KW-0479">Metal-binding</keyword>
<dbReference type="Pfam" id="PF09409">
    <property type="entry name" value="PUB"/>
    <property type="match status" value="1"/>
</dbReference>
<reference evidence="8" key="1">
    <citation type="submission" date="2021-01" db="EMBL/GenBank/DDBJ databases">
        <authorList>
            <person name="Corre E."/>
            <person name="Pelletier E."/>
            <person name="Niang G."/>
            <person name="Scheremetjew M."/>
            <person name="Finn R."/>
            <person name="Kale V."/>
            <person name="Holt S."/>
            <person name="Cochrane G."/>
            <person name="Meng A."/>
            <person name="Brown T."/>
            <person name="Cohen L."/>
        </authorList>
    </citation>
    <scope>NUCLEOTIDE SEQUENCE</scope>
    <source>
        <strain evidence="8">WS</strain>
    </source>
</reference>
<dbReference type="SUPFAM" id="SSF54791">
    <property type="entry name" value="Eukaryotic type KH-domain (KH-domain type I)"/>
    <property type="match status" value="1"/>
</dbReference>
<evidence type="ECO:0000313" key="8">
    <source>
        <dbReference type="EMBL" id="CAD9080420.1"/>
    </source>
</evidence>
<dbReference type="SUPFAM" id="SSF57850">
    <property type="entry name" value="RING/U-box"/>
    <property type="match status" value="1"/>
</dbReference>
<dbReference type="SUPFAM" id="SSF51045">
    <property type="entry name" value="WW domain"/>
    <property type="match status" value="1"/>
</dbReference>
<dbReference type="CDD" id="cd09212">
    <property type="entry name" value="PUB"/>
    <property type="match status" value="1"/>
</dbReference>
<sequence length="661" mass="73203">MSSTTTSITTTNVSSSSHPKLPSALVLLRSIIHNITSHPNQTKYQRIKAGNKKFMKYILGDDLLLSVFKWIGFRDMNHQALGELWIWQQGASENDSSTNWDRLNRVDTILHEEPSSASTTSAEYEKQILDQLSTMITQVDSGSTTTYDSADSDTTATTTSSKKPLPPLPAKRVSSLRQNLQVETNAQPEPEPVEEPLTPTTILFRSLTLNKTRDEIEEEVSCAICFELFRDPVQLMCSHTFCRQCAIECAHRSSNKTDLECPMCRQMTSVKKMKKNEDLAQLVARVQQFLDNDADLSSSTMAQQPQQKPLITFSSFRDTIKPPQQQPPSHRNAPPLSGSASSGSSSSSSEPFIKVIDYIPQDQFANLRKVVPFVEGASKCKIQVPPEDAKSVVMVTIEGPNSGAVSLAENMLFESLRDRNVSQSATHHNLGHNQHKRIISDIPQKYHSSIQTEGKGSLQQIEQVTGTTINFRTNNGGFIEIVGRSADDVANAGSMIHLIWEHYREGPEEPVGGRELSTSSSTAASSLTASGVSTTSNAVQARRERRADSLPGATGNLPPGWESRFDPNTGRIYYVDHNNKTTQWEHPSAQRNNHLANSSHFGNRSVSSDLGSSTFRPQVPSSAHHHPHHSHSKSNRHSHPHHHRSAHSFEPPQKKDECIIS</sequence>
<dbReference type="PANTHER" id="PTHR23327">
    <property type="entry name" value="RING FINGER PROTEIN 127"/>
    <property type="match status" value="1"/>
</dbReference>
<dbReference type="InterPro" id="IPR027370">
    <property type="entry name" value="Znf-RING_euk"/>
</dbReference>
<dbReference type="CDD" id="cd00201">
    <property type="entry name" value="WW"/>
    <property type="match status" value="1"/>
</dbReference>
<protein>
    <recommendedName>
        <fullName evidence="9">RING-type E3 ubiquitin transferase</fullName>
    </recommendedName>
</protein>
<dbReference type="InterPro" id="IPR036612">
    <property type="entry name" value="KH_dom_type_1_sf"/>
</dbReference>
<dbReference type="InterPro" id="IPR018997">
    <property type="entry name" value="PUB_domain"/>
</dbReference>
<keyword evidence="3" id="KW-0862">Zinc</keyword>
<dbReference type="Gene3D" id="1.20.58.2190">
    <property type="match status" value="1"/>
</dbReference>
<feature type="compositionally biased region" description="Basic and acidic residues" evidence="5">
    <location>
        <begin position="652"/>
        <end position="661"/>
    </location>
</feature>
<dbReference type="Gene3D" id="3.30.40.10">
    <property type="entry name" value="Zinc/RING finger domain, C3HC4 (zinc finger)"/>
    <property type="match status" value="1"/>
</dbReference>
<dbReference type="GO" id="GO:0008270">
    <property type="term" value="F:zinc ion binding"/>
    <property type="evidence" value="ECO:0007669"/>
    <property type="project" value="UniProtKB-KW"/>
</dbReference>
<dbReference type="PROSITE" id="PS50089">
    <property type="entry name" value="ZF_RING_2"/>
    <property type="match status" value="1"/>
</dbReference>
<proteinExistence type="predicted"/>
<dbReference type="PROSITE" id="PS00518">
    <property type="entry name" value="ZF_RING_1"/>
    <property type="match status" value="1"/>
</dbReference>
<feature type="compositionally biased region" description="Basic residues" evidence="5">
    <location>
        <begin position="623"/>
        <end position="646"/>
    </location>
</feature>
<dbReference type="InterPro" id="IPR001841">
    <property type="entry name" value="Znf_RING"/>
</dbReference>
<dbReference type="EMBL" id="HBGD01004421">
    <property type="protein sequence ID" value="CAD9080420.1"/>
    <property type="molecule type" value="Transcribed_RNA"/>
</dbReference>
<dbReference type="SMART" id="SM00184">
    <property type="entry name" value="RING"/>
    <property type="match status" value="1"/>
</dbReference>
<evidence type="ECO:0000256" key="5">
    <source>
        <dbReference type="SAM" id="MobiDB-lite"/>
    </source>
</evidence>
<dbReference type="InterPro" id="IPR017907">
    <property type="entry name" value="Znf_RING_CS"/>
</dbReference>
<keyword evidence="2 4" id="KW-0863">Zinc-finger</keyword>
<dbReference type="PROSITE" id="PS01159">
    <property type="entry name" value="WW_DOMAIN_1"/>
    <property type="match status" value="1"/>
</dbReference>
<dbReference type="SUPFAM" id="SSF143503">
    <property type="entry name" value="PUG domain-like"/>
    <property type="match status" value="1"/>
</dbReference>
<dbReference type="InterPro" id="IPR013083">
    <property type="entry name" value="Znf_RING/FYVE/PHD"/>
</dbReference>
<dbReference type="CDD" id="cd00105">
    <property type="entry name" value="KH-I"/>
    <property type="match status" value="1"/>
</dbReference>
<feature type="compositionally biased region" description="Polar residues" evidence="5">
    <location>
        <begin position="585"/>
        <end position="620"/>
    </location>
</feature>
<evidence type="ECO:0000259" key="7">
    <source>
        <dbReference type="PROSITE" id="PS50089"/>
    </source>
</evidence>
<dbReference type="AlphaFoldDB" id="A0A7S1KNY6"/>
<evidence type="ECO:0000256" key="1">
    <source>
        <dbReference type="ARBA" id="ARBA00022723"/>
    </source>
</evidence>
<feature type="compositionally biased region" description="Low complexity" evidence="5">
    <location>
        <begin position="509"/>
        <end position="536"/>
    </location>
</feature>
<dbReference type="SMART" id="SM00456">
    <property type="entry name" value="WW"/>
    <property type="match status" value="1"/>
</dbReference>
<gene>
    <name evidence="8" type="ORF">PCOS0759_LOCUS3660</name>
</gene>
<feature type="region of interest" description="Disordered" evidence="5">
    <location>
        <begin position="585"/>
        <end position="661"/>
    </location>
</feature>